<feature type="chain" id="PRO_5046049121" description="Lipoprotein" evidence="2">
    <location>
        <begin position="19"/>
        <end position="101"/>
    </location>
</feature>
<name>A0ABW8TPA2_9CLOT</name>
<organism evidence="3 4">
    <name type="scientific">Candidatus Clostridium radicumherbarum</name>
    <dbReference type="NCBI Taxonomy" id="3381662"/>
    <lineage>
        <taxon>Bacteria</taxon>
        <taxon>Bacillati</taxon>
        <taxon>Bacillota</taxon>
        <taxon>Clostridia</taxon>
        <taxon>Eubacteriales</taxon>
        <taxon>Clostridiaceae</taxon>
        <taxon>Clostridium</taxon>
    </lineage>
</organism>
<comment type="caution">
    <text evidence="3">The sequence shown here is derived from an EMBL/GenBank/DDBJ whole genome shotgun (WGS) entry which is preliminary data.</text>
</comment>
<reference evidence="3 4" key="1">
    <citation type="submission" date="2024-11" db="EMBL/GenBank/DDBJ databases">
        <authorList>
            <person name="Heng Y.C."/>
            <person name="Lim A.C.H."/>
            <person name="Lee J.K.Y."/>
            <person name="Kittelmann S."/>
        </authorList>
    </citation>
    <scope>NUCLEOTIDE SEQUENCE [LARGE SCALE GENOMIC DNA]</scope>
    <source>
        <strain evidence="3 4">WILCCON 0202</strain>
    </source>
</reference>
<evidence type="ECO:0008006" key="5">
    <source>
        <dbReference type="Google" id="ProtNLM"/>
    </source>
</evidence>
<evidence type="ECO:0000256" key="1">
    <source>
        <dbReference type="SAM" id="MobiDB-lite"/>
    </source>
</evidence>
<keyword evidence="4" id="KW-1185">Reference proteome</keyword>
<evidence type="ECO:0000313" key="3">
    <source>
        <dbReference type="EMBL" id="MFL0266770.1"/>
    </source>
</evidence>
<dbReference type="EMBL" id="JBJHZY010000001">
    <property type="protein sequence ID" value="MFL0266770.1"/>
    <property type="molecule type" value="Genomic_DNA"/>
</dbReference>
<sequence>MKKILLIMLMLICFLAAGCERSGTLTPVSNNKKSSILSPAQKNNTTSANINKADGSTNMTPSTDKEMQEASNMLDKLDSTLNGLDNSSEINTTESIINNIN</sequence>
<evidence type="ECO:0000313" key="4">
    <source>
        <dbReference type="Proteomes" id="UP001623661"/>
    </source>
</evidence>
<feature type="compositionally biased region" description="Polar residues" evidence="1">
    <location>
        <begin position="26"/>
        <end position="62"/>
    </location>
</feature>
<evidence type="ECO:0000256" key="2">
    <source>
        <dbReference type="SAM" id="SignalP"/>
    </source>
</evidence>
<gene>
    <name evidence="3" type="ORF">ACJDUH_01555</name>
</gene>
<proteinExistence type="predicted"/>
<dbReference type="PROSITE" id="PS51257">
    <property type="entry name" value="PROKAR_LIPOPROTEIN"/>
    <property type="match status" value="1"/>
</dbReference>
<keyword evidence="2" id="KW-0732">Signal</keyword>
<feature type="signal peptide" evidence="2">
    <location>
        <begin position="1"/>
        <end position="18"/>
    </location>
</feature>
<protein>
    <recommendedName>
        <fullName evidence="5">Lipoprotein</fullName>
    </recommendedName>
</protein>
<accession>A0ABW8TPA2</accession>
<dbReference type="Proteomes" id="UP001623661">
    <property type="component" value="Unassembled WGS sequence"/>
</dbReference>
<dbReference type="RefSeq" id="WP_406763395.1">
    <property type="nucleotide sequence ID" value="NZ_JBJHZY010000001.1"/>
</dbReference>
<feature type="region of interest" description="Disordered" evidence="1">
    <location>
        <begin position="26"/>
        <end position="70"/>
    </location>
</feature>